<protein>
    <submittedName>
        <fullName evidence="4">MotE family protein</fullName>
    </submittedName>
</protein>
<dbReference type="RefSeq" id="WP_390197185.1">
    <property type="nucleotide sequence ID" value="NZ_JBHSDV010000001.1"/>
</dbReference>
<reference evidence="5" key="1">
    <citation type="journal article" date="2019" name="Int. J. Syst. Evol. Microbiol.">
        <title>The Global Catalogue of Microorganisms (GCM) 10K type strain sequencing project: providing services to taxonomists for standard genome sequencing and annotation.</title>
        <authorList>
            <consortium name="The Broad Institute Genomics Platform"/>
            <consortium name="The Broad Institute Genome Sequencing Center for Infectious Disease"/>
            <person name="Wu L."/>
            <person name="Ma J."/>
        </authorList>
    </citation>
    <scope>NUCLEOTIDE SEQUENCE [LARGE SCALE GENOMIC DNA]</scope>
    <source>
        <strain evidence="5">KACC 14058</strain>
    </source>
</reference>
<keyword evidence="5" id="KW-1185">Reference proteome</keyword>
<dbReference type="SUPFAM" id="SSF158791">
    <property type="entry name" value="MgtE N-terminal domain-like"/>
    <property type="match status" value="1"/>
</dbReference>
<dbReference type="EMBL" id="JBHSDV010000001">
    <property type="protein sequence ID" value="MFC4387400.1"/>
    <property type="molecule type" value="Genomic_DNA"/>
</dbReference>
<sequence length="190" mass="21516">MKTNPKSETKKPSILQWLIVIVVPIIFALIITFIILQFMGVDVVKSTKDVLNKIPFISETVMTDQEELHTNELKEKDEALLSANKELELVQAELQAKEKEIQNLEGEMEQLSKQIEDQAIEEEQIDSTDYKELAKSFDTMKPKSAAPILQELNDELAIEILKELDAETRGNLLAQMEAEVAARYTSLLAN</sequence>
<dbReference type="Pfam" id="PF03448">
    <property type="entry name" value="MgtE_N"/>
    <property type="match status" value="1"/>
</dbReference>
<feature type="transmembrane region" description="Helical" evidence="2">
    <location>
        <begin position="14"/>
        <end position="36"/>
    </location>
</feature>
<evidence type="ECO:0000259" key="3">
    <source>
        <dbReference type="Pfam" id="PF03448"/>
    </source>
</evidence>
<comment type="caution">
    <text evidence="4">The sequence shown here is derived from an EMBL/GenBank/DDBJ whole genome shotgun (WGS) entry which is preliminary data.</text>
</comment>
<proteinExistence type="predicted"/>
<gene>
    <name evidence="4" type="ORF">ACFOZ1_06195</name>
</gene>
<keyword evidence="2" id="KW-1133">Transmembrane helix</keyword>
<evidence type="ECO:0000313" key="4">
    <source>
        <dbReference type="EMBL" id="MFC4387400.1"/>
    </source>
</evidence>
<name>A0ABV8VWK3_9BACI</name>
<dbReference type="Proteomes" id="UP001595880">
    <property type="component" value="Unassembled WGS sequence"/>
</dbReference>
<evidence type="ECO:0000256" key="1">
    <source>
        <dbReference type="SAM" id="Coils"/>
    </source>
</evidence>
<organism evidence="4 5">
    <name type="scientific">Gracilibacillus marinus</name>
    <dbReference type="NCBI Taxonomy" id="630535"/>
    <lineage>
        <taxon>Bacteria</taxon>
        <taxon>Bacillati</taxon>
        <taxon>Bacillota</taxon>
        <taxon>Bacilli</taxon>
        <taxon>Bacillales</taxon>
        <taxon>Bacillaceae</taxon>
        <taxon>Gracilibacillus</taxon>
    </lineage>
</organism>
<evidence type="ECO:0000256" key="2">
    <source>
        <dbReference type="SAM" id="Phobius"/>
    </source>
</evidence>
<feature type="domain" description="Magnesium transporter MgtE intracellular" evidence="3">
    <location>
        <begin position="117"/>
        <end position="188"/>
    </location>
</feature>
<keyword evidence="2" id="KW-0472">Membrane</keyword>
<accession>A0ABV8VWK3</accession>
<dbReference type="InterPro" id="IPR038076">
    <property type="entry name" value="MgtE_N_sf"/>
</dbReference>
<dbReference type="InterPro" id="IPR006668">
    <property type="entry name" value="Mg_transptr_MgtE_intracell_dom"/>
</dbReference>
<evidence type="ECO:0000313" key="5">
    <source>
        <dbReference type="Proteomes" id="UP001595880"/>
    </source>
</evidence>
<dbReference type="Gene3D" id="1.25.60.10">
    <property type="entry name" value="MgtE N-terminal domain-like"/>
    <property type="match status" value="1"/>
</dbReference>
<feature type="coiled-coil region" evidence="1">
    <location>
        <begin position="73"/>
        <end position="121"/>
    </location>
</feature>
<keyword evidence="1" id="KW-0175">Coiled coil</keyword>
<keyword evidence="2" id="KW-0812">Transmembrane</keyword>